<name>A0ABW0MTC2_9BURK</name>
<dbReference type="RefSeq" id="WP_379760430.1">
    <property type="nucleotide sequence ID" value="NZ_JBHSMR010000014.1"/>
</dbReference>
<keyword evidence="2" id="KW-1185">Reference proteome</keyword>
<comment type="caution">
    <text evidence="1">The sequence shown here is derived from an EMBL/GenBank/DDBJ whole genome shotgun (WGS) entry which is preliminary data.</text>
</comment>
<dbReference type="EMBL" id="JBHSMR010000014">
    <property type="protein sequence ID" value="MFC5480677.1"/>
    <property type="molecule type" value="Genomic_DNA"/>
</dbReference>
<evidence type="ECO:0000313" key="2">
    <source>
        <dbReference type="Proteomes" id="UP001596101"/>
    </source>
</evidence>
<dbReference type="Proteomes" id="UP001596101">
    <property type="component" value="Unassembled WGS sequence"/>
</dbReference>
<protein>
    <submittedName>
        <fullName evidence="1">Uncharacterized protein</fullName>
    </submittedName>
</protein>
<organism evidence="1 2">
    <name type="scientific">Massilia suwonensis</name>
    <dbReference type="NCBI Taxonomy" id="648895"/>
    <lineage>
        <taxon>Bacteria</taxon>
        <taxon>Pseudomonadati</taxon>
        <taxon>Pseudomonadota</taxon>
        <taxon>Betaproteobacteria</taxon>
        <taxon>Burkholderiales</taxon>
        <taxon>Oxalobacteraceae</taxon>
        <taxon>Telluria group</taxon>
        <taxon>Massilia</taxon>
    </lineage>
</organism>
<gene>
    <name evidence="1" type="ORF">ACFPQ5_20945</name>
</gene>
<accession>A0ABW0MTC2</accession>
<reference evidence="2" key="1">
    <citation type="journal article" date="2019" name="Int. J. Syst. Evol. Microbiol.">
        <title>The Global Catalogue of Microorganisms (GCM) 10K type strain sequencing project: providing services to taxonomists for standard genome sequencing and annotation.</title>
        <authorList>
            <consortium name="The Broad Institute Genomics Platform"/>
            <consortium name="The Broad Institute Genome Sequencing Center for Infectious Disease"/>
            <person name="Wu L."/>
            <person name="Ma J."/>
        </authorList>
    </citation>
    <scope>NUCLEOTIDE SEQUENCE [LARGE SCALE GENOMIC DNA]</scope>
    <source>
        <strain evidence="2">CCUG 43111</strain>
    </source>
</reference>
<evidence type="ECO:0000313" key="1">
    <source>
        <dbReference type="EMBL" id="MFC5480677.1"/>
    </source>
</evidence>
<sequence>MPRLPGQGLRLGVGHDSLALVRTSRLFGARRTLLSELHIDGPEPESLARGLRTLFEGIDAAGWPLTVVLADELARIWQVSPPPQAASPADLQAAAAMRFTSLFGSATAGWTLAADWRADQPFLAAALPAPLLAAVADAARAARCPLVEVVPQFVAAMNGWRRLRRPGAWFGLVHGQVLTLAAYEGKTLAALRTAVVPPGADRAWLDNHIAREALRLGLTAPGLLQLCGTAPRSWAGEADGLACTLFEDGAAGEAGALRLACTGSVR</sequence>
<proteinExistence type="predicted"/>